<dbReference type="AlphaFoldDB" id="V6LNE5"/>
<dbReference type="Proteomes" id="UP000018208">
    <property type="component" value="Unassembled WGS sequence"/>
</dbReference>
<dbReference type="RefSeq" id="XP_067765415.1">
    <property type="nucleotide sequence ID" value="XM_067906147.1"/>
</dbReference>
<name>V6LNE5_9EUKA</name>
<evidence type="ECO:0000313" key="3">
    <source>
        <dbReference type="Proteomes" id="UP000018208"/>
    </source>
</evidence>
<reference evidence="1 2" key="1">
    <citation type="journal article" date="2014" name="PLoS Genet.">
        <title>The Genome of Spironucleus salmonicida Highlights a Fish Pathogen Adapted to Fluctuating Environments.</title>
        <authorList>
            <person name="Xu F."/>
            <person name="Jerlstrom-Hultqvist J."/>
            <person name="Einarsson E."/>
            <person name="Astvaldsson A."/>
            <person name="Svard S.G."/>
            <person name="Andersson J.O."/>
        </authorList>
    </citation>
    <scope>NUCLEOTIDE SEQUENCE</scope>
    <source>
        <strain evidence="2">ATCC 50377</strain>
    </source>
</reference>
<dbReference type="VEuPathDB" id="GiardiaDB:SS50377_22257"/>
<gene>
    <name evidence="2" type="ORF">SS50377_22257</name>
    <name evidence="1" type="ORF">SS50377_ee022</name>
</gene>
<keyword evidence="3" id="KW-1185">Reference proteome</keyword>
<dbReference type="GeneID" id="94296280"/>
<evidence type="ECO:0000313" key="1">
    <source>
        <dbReference type="EMBL" id="EST42249.1"/>
    </source>
</evidence>
<sequence>MIYDHHFKQYVNKLVLSIWDITSFILLIIKVHDLESIVILIDIHLKNQRDQIQSNRFYQYKYQIESNIGPIIYRQHNRNVKSHQFDKQNSVTFAKVDANNAIKHGLDEYRPEESYISQIRLMVEFQTKPDDLSQFNQCPNHYQTKILTELKIELDFKSQLTRLNKMIIQRKSIQFTHD</sequence>
<organism evidence="1">
    <name type="scientific">Spironucleus salmonicida</name>
    <dbReference type="NCBI Taxonomy" id="348837"/>
    <lineage>
        <taxon>Eukaryota</taxon>
        <taxon>Metamonada</taxon>
        <taxon>Diplomonadida</taxon>
        <taxon>Hexamitidae</taxon>
        <taxon>Hexamitinae</taxon>
        <taxon>Spironucleus</taxon>
    </lineage>
</organism>
<proteinExistence type="predicted"/>
<dbReference type="EMBL" id="KI546166">
    <property type="protein sequence ID" value="EST42249.1"/>
    <property type="molecule type" value="Genomic_DNA"/>
</dbReference>
<evidence type="ECO:0000313" key="2">
    <source>
        <dbReference type="EMBL" id="KAH0574642.1"/>
    </source>
</evidence>
<protein>
    <submittedName>
        <fullName evidence="1">Uncharacterized protein</fullName>
    </submittedName>
</protein>
<dbReference type="KEGG" id="ssao:94296280"/>
<accession>V6LNE5</accession>
<reference evidence="2" key="2">
    <citation type="submission" date="2020-12" db="EMBL/GenBank/DDBJ databases">
        <title>New Spironucleus salmonicida genome in near-complete chromosomes.</title>
        <authorList>
            <person name="Xu F."/>
            <person name="Kurt Z."/>
            <person name="Jimenez-Gonzalez A."/>
            <person name="Astvaldsson A."/>
            <person name="Andersson J.O."/>
            <person name="Svard S.G."/>
        </authorList>
    </citation>
    <scope>NUCLEOTIDE SEQUENCE</scope>
    <source>
        <strain evidence="2">ATCC 50377</strain>
    </source>
</reference>
<dbReference type="EMBL" id="AUWU02000003">
    <property type="protein sequence ID" value="KAH0574642.1"/>
    <property type="molecule type" value="Genomic_DNA"/>
</dbReference>